<dbReference type="CDD" id="cd05233">
    <property type="entry name" value="SDR_c"/>
    <property type="match status" value="1"/>
</dbReference>
<dbReference type="Proteomes" id="UP001519342">
    <property type="component" value="Unassembled WGS sequence"/>
</dbReference>
<dbReference type="PRINTS" id="PR00081">
    <property type="entry name" value="GDHRDH"/>
</dbReference>
<sequence>MKQIDLSNKVAIVTGGAGDIGAGIVMCLAECSANIAIVDMNLKIAKLKAKEITEKYGVVSKAYELDISKETDIEDVFALIKNDFNGIDILVNCAGYAKEGKNYYETPMDIARKTMDINLHGTGMCIKAALKYMLLKHSGNIVNIASIAGRIGTAGSANYSISKAAIIAMTQSVARAHAKEGIRVNAVCPGYLLTNMWKQGVEKYSKLLNKTPEETWKKLALDNIATGREQDVEDVGYAVCFLASDLAKNITGQSLNVCGGSRFN</sequence>
<dbReference type="SUPFAM" id="SSF51735">
    <property type="entry name" value="NAD(P)-binding Rossmann-fold domains"/>
    <property type="match status" value="1"/>
</dbReference>
<dbReference type="PRINTS" id="PR00080">
    <property type="entry name" value="SDRFAMILY"/>
</dbReference>
<name>A0ABS4GAQ7_9FIRM</name>
<keyword evidence="3" id="KW-1185">Reference proteome</keyword>
<reference evidence="2 3" key="1">
    <citation type="submission" date="2021-03" db="EMBL/GenBank/DDBJ databases">
        <title>Genomic Encyclopedia of Type Strains, Phase IV (KMG-IV): sequencing the most valuable type-strain genomes for metagenomic binning, comparative biology and taxonomic classification.</title>
        <authorList>
            <person name="Goeker M."/>
        </authorList>
    </citation>
    <scope>NUCLEOTIDE SEQUENCE [LARGE SCALE GENOMIC DNA]</scope>
    <source>
        <strain evidence="2 3">DSM 24004</strain>
    </source>
</reference>
<evidence type="ECO:0000313" key="3">
    <source>
        <dbReference type="Proteomes" id="UP001519342"/>
    </source>
</evidence>
<organism evidence="2 3">
    <name type="scientific">Sedimentibacter acidaminivorans</name>
    <dbReference type="NCBI Taxonomy" id="913099"/>
    <lineage>
        <taxon>Bacteria</taxon>
        <taxon>Bacillati</taxon>
        <taxon>Bacillota</taxon>
        <taxon>Tissierellia</taxon>
        <taxon>Sedimentibacter</taxon>
    </lineage>
</organism>
<comment type="caution">
    <text evidence="2">The sequence shown here is derived from an EMBL/GenBank/DDBJ whole genome shotgun (WGS) entry which is preliminary data.</text>
</comment>
<dbReference type="Gene3D" id="3.40.50.720">
    <property type="entry name" value="NAD(P)-binding Rossmann-like Domain"/>
    <property type="match status" value="1"/>
</dbReference>
<accession>A0ABS4GAQ7</accession>
<proteinExistence type="inferred from homology"/>
<protein>
    <submittedName>
        <fullName evidence="2">NAD(P)-dependent dehydrogenase (Short-subunit alcohol dehydrogenase family)</fullName>
    </submittedName>
</protein>
<comment type="similarity">
    <text evidence="1">Belongs to the short-chain dehydrogenases/reductases (SDR) family.</text>
</comment>
<evidence type="ECO:0000313" key="2">
    <source>
        <dbReference type="EMBL" id="MBP1924759.1"/>
    </source>
</evidence>
<dbReference type="EMBL" id="JAGGKS010000001">
    <property type="protein sequence ID" value="MBP1924759.1"/>
    <property type="molecule type" value="Genomic_DNA"/>
</dbReference>
<evidence type="ECO:0000256" key="1">
    <source>
        <dbReference type="ARBA" id="ARBA00006484"/>
    </source>
</evidence>
<dbReference type="InterPro" id="IPR020904">
    <property type="entry name" value="Sc_DH/Rdtase_CS"/>
</dbReference>
<dbReference type="RefSeq" id="WP_209510498.1">
    <property type="nucleotide sequence ID" value="NZ_JAGGKS010000001.1"/>
</dbReference>
<dbReference type="Pfam" id="PF13561">
    <property type="entry name" value="adh_short_C2"/>
    <property type="match status" value="1"/>
</dbReference>
<dbReference type="PROSITE" id="PS00061">
    <property type="entry name" value="ADH_SHORT"/>
    <property type="match status" value="1"/>
</dbReference>
<dbReference type="PANTHER" id="PTHR42760">
    <property type="entry name" value="SHORT-CHAIN DEHYDROGENASES/REDUCTASES FAMILY MEMBER"/>
    <property type="match status" value="1"/>
</dbReference>
<dbReference type="InterPro" id="IPR036291">
    <property type="entry name" value="NAD(P)-bd_dom_sf"/>
</dbReference>
<gene>
    <name evidence="2" type="ORF">J2Z76_000612</name>
</gene>
<dbReference type="InterPro" id="IPR002347">
    <property type="entry name" value="SDR_fam"/>
</dbReference>